<evidence type="ECO:0000313" key="6">
    <source>
        <dbReference type="EMBL" id="MEA5404320.1"/>
    </source>
</evidence>
<keyword evidence="3 5" id="KW-1133">Transmembrane helix</keyword>
<accession>A0ABU5S774</accession>
<dbReference type="PIRSF" id="PIRSF030066">
    <property type="entry name" value="UCP030066"/>
    <property type="match status" value="1"/>
</dbReference>
<evidence type="ECO:0000256" key="4">
    <source>
        <dbReference type="ARBA" id="ARBA00023136"/>
    </source>
</evidence>
<evidence type="ECO:0000256" key="5">
    <source>
        <dbReference type="SAM" id="Phobius"/>
    </source>
</evidence>
<dbReference type="RefSeq" id="WP_323697646.1">
    <property type="nucleotide sequence ID" value="NZ_JAYGIL010000020.1"/>
</dbReference>
<keyword evidence="7" id="KW-1185">Reference proteome</keyword>
<name>A0ABU5S774_9BACT</name>
<gene>
    <name evidence="6" type="ORF">VB776_15415</name>
</gene>
<sequence>MKKDKIIYWITTSLISIGSLYAVYLYFTDSTIVEAYKHFGFPAYFRIQVGISKLIGAVVLIVPFFPVKVKEWAYAGFGILYISAVIIHYMVGDPTASIVVPLINLVILSVSNIYFSKLKNIPK</sequence>
<evidence type="ECO:0000256" key="2">
    <source>
        <dbReference type="ARBA" id="ARBA00022692"/>
    </source>
</evidence>
<dbReference type="EMBL" id="JAYGIL010000020">
    <property type="protein sequence ID" value="MEA5404320.1"/>
    <property type="molecule type" value="Genomic_DNA"/>
</dbReference>
<comment type="subcellular location">
    <subcellularLocation>
        <location evidence="1">Membrane</location>
        <topology evidence="1">Multi-pass membrane protein</topology>
    </subcellularLocation>
</comment>
<proteinExistence type="predicted"/>
<feature type="transmembrane region" description="Helical" evidence="5">
    <location>
        <begin position="47"/>
        <end position="65"/>
    </location>
</feature>
<dbReference type="Pfam" id="PF13564">
    <property type="entry name" value="DoxX_2"/>
    <property type="match status" value="1"/>
</dbReference>
<feature type="transmembrane region" description="Helical" evidence="5">
    <location>
        <begin position="72"/>
        <end position="91"/>
    </location>
</feature>
<keyword evidence="4 5" id="KW-0472">Membrane</keyword>
<evidence type="ECO:0000256" key="3">
    <source>
        <dbReference type="ARBA" id="ARBA00022989"/>
    </source>
</evidence>
<dbReference type="InterPro" id="IPR032808">
    <property type="entry name" value="DoxX"/>
</dbReference>
<feature type="transmembrane region" description="Helical" evidence="5">
    <location>
        <begin position="97"/>
        <end position="115"/>
    </location>
</feature>
<reference evidence="6 7" key="1">
    <citation type="submission" date="2023-12" db="EMBL/GenBank/DDBJ databases">
        <title>Novel species of the genus Arcicella isolated from rivers.</title>
        <authorList>
            <person name="Lu H."/>
        </authorList>
    </citation>
    <scope>NUCLEOTIDE SEQUENCE [LARGE SCALE GENOMIC DNA]</scope>
    <source>
        <strain evidence="6 7">DC2W</strain>
    </source>
</reference>
<evidence type="ECO:0000256" key="1">
    <source>
        <dbReference type="ARBA" id="ARBA00004141"/>
    </source>
</evidence>
<dbReference type="InterPro" id="IPR016944">
    <property type="entry name" value="UCP030066"/>
</dbReference>
<organism evidence="6 7">
    <name type="scientific">Arcicella gelida</name>
    <dbReference type="NCBI Taxonomy" id="2984195"/>
    <lineage>
        <taxon>Bacteria</taxon>
        <taxon>Pseudomonadati</taxon>
        <taxon>Bacteroidota</taxon>
        <taxon>Cytophagia</taxon>
        <taxon>Cytophagales</taxon>
        <taxon>Flectobacillaceae</taxon>
        <taxon>Arcicella</taxon>
    </lineage>
</organism>
<keyword evidence="2 5" id="KW-0812">Transmembrane</keyword>
<comment type="caution">
    <text evidence="6">The sequence shown here is derived from an EMBL/GenBank/DDBJ whole genome shotgun (WGS) entry which is preliminary data.</text>
</comment>
<dbReference type="Proteomes" id="UP001303899">
    <property type="component" value="Unassembled WGS sequence"/>
</dbReference>
<evidence type="ECO:0000313" key="7">
    <source>
        <dbReference type="Proteomes" id="UP001303899"/>
    </source>
</evidence>
<protein>
    <submittedName>
        <fullName evidence="6">DoxX family protein</fullName>
    </submittedName>
</protein>
<feature type="transmembrane region" description="Helical" evidence="5">
    <location>
        <begin position="7"/>
        <end position="27"/>
    </location>
</feature>